<gene>
    <name evidence="1" type="ORF">CO083_00020</name>
</gene>
<name>A0A2M8DEC8_9BACT</name>
<comment type="caution">
    <text evidence="1">The sequence shown here is derived from an EMBL/GenBank/DDBJ whole genome shotgun (WGS) entry which is preliminary data.</text>
</comment>
<accession>A0A2M8DEC8</accession>
<sequence length="616" mass="65444">MCGTITYSGAPVAEETVSVTAPGTDPNLNQTLTYNWTKTCGTLASTQTTVPAVRPQSNSPSAVDFTCPADGSRCIVNATVGDGAATSNCTGVNVCGCGPIPIPSLNSPANNYCTKNTSIPLSATGASTYQFAVDNENTFSSPWLYNSGWDGASVTASTTPPLTTGTYYWTARTTINQDVCDGNFATPRKLMIDTNPLSKVTDRPIDCQYDGATDSYKVQYSWDAINYTGLCGFDKYLIQVWSDTTNQNYYYNTTTNTNSPWIIVPANITISAHTKAYDKAIPDANESPWSNGTSLVINYENCGRDIPAPIPTCGVYNSGATPITWTWTSGATGLQVKDTYSFASGGGTAANWLYNAPASSGKVINGVAPGTIVYGRVTNDFATFSPENNVTCPTPIPTNAPTATPTPAAPVLSCVVNDTTIAWSWTASAPPPADGKYWLQVGTENAANGNVYNNGETPGLAADTMGLSNNTTYYGHVTGTDGTPWSNEISCTTAASNGTYLKGRIWYDVDEDFRRSTDEQLLTSAAPFVDMSFSYDCGGGWSGSSTTNSYNDCEHENGVWNPGRGPYQSAWILKTAATSCSITATINTANSPGWYFVQPKNQDGTPKPYDAGGWRV</sequence>
<dbReference type="AlphaFoldDB" id="A0A2M8DEC8"/>
<protein>
    <submittedName>
        <fullName evidence="1">Uncharacterized protein</fullName>
    </submittedName>
</protein>
<dbReference type="Proteomes" id="UP000229706">
    <property type="component" value="Unassembled WGS sequence"/>
</dbReference>
<organism evidence="1 2">
    <name type="scientific">Candidatus Roizmanbacteria bacterium CG_4_9_14_0_8_um_filter_34_12</name>
    <dbReference type="NCBI Taxonomy" id="1974840"/>
    <lineage>
        <taxon>Bacteria</taxon>
        <taxon>Candidatus Roizmaniibacteriota</taxon>
    </lineage>
</organism>
<evidence type="ECO:0000313" key="1">
    <source>
        <dbReference type="EMBL" id="PJB89756.1"/>
    </source>
</evidence>
<reference evidence="2" key="1">
    <citation type="submission" date="2017-09" db="EMBL/GenBank/DDBJ databases">
        <title>Depth-based differentiation of microbial function through sediment-hosted aquifers and enrichment of novel symbionts in the deep terrestrial subsurface.</title>
        <authorList>
            <person name="Probst A.J."/>
            <person name="Ladd B."/>
            <person name="Jarett J.K."/>
            <person name="Geller-Mcgrath D.E."/>
            <person name="Sieber C.M.K."/>
            <person name="Emerson J.B."/>
            <person name="Anantharaman K."/>
            <person name="Thomas B.C."/>
            <person name="Malmstrom R."/>
            <person name="Stieglmeier M."/>
            <person name="Klingl A."/>
            <person name="Woyke T."/>
            <person name="Ryan C.M."/>
            <person name="Banfield J.F."/>
        </authorList>
    </citation>
    <scope>NUCLEOTIDE SEQUENCE [LARGE SCALE GENOMIC DNA]</scope>
</reference>
<evidence type="ECO:0000313" key="2">
    <source>
        <dbReference type="Proteomes" id="UP000229706"/>
    </source>
</evidence>
<dbReference type="EMBL" id="PFTH01000001">
    <property type="protein sequence ID" value="PJB89756.1"/>
    <property type="molecule type" value="Genomic_DNA"/>
</dbReference>
<dbReference type="Gene3D" id="2.60.40.10">
    <property type="entry name" value="Immunoglobulins"/>
    <property type="match status" value="2"/>
</dbReference>
<feature type="non-terminal residue" evidence="1">
    <location>
        <position position="616"/>
    </location>
</feature>
<dbReference type="InterPro" id="IPR013783">
    <property type="entry name" value="Ig-like_fold"/>
</dbReference>
<proteinExistence type="predicted"/>